<dbReference type="GO" id="GO:0006000">
    <property type="term" value="P:fructose metabolic process"/>
    <property type="evidence" value="ECO:0007669"/>
    <property type="project" value="UniProtKB-ARBA"/>
</dbReference>
<keyword evidence="2 6" id="KW-0808">Transferase</keyword>
<evidence type="ECO:0000256" key="3">
    <source>
        <dbReference type="ARBA" id="ARBA00022741"/>
    </source>
</evidence>
<evidence type="ECO:0000256" key="5">
    <source>
        <dbReference type="ARBA" id="ARBA00022840"/>
    </source>
</evidence>
<dbReference type="InterPro" id="IPR011611">
    <property type="entry name" value="PfkB_dom"/>
</dbReference>
<dbReference type="Pfam" id="PF00294">
    <property type="entry name" value="PfkB"/>
    <property type="match status" value="1"/>
</dbReference>
<dbReference type="EMBL" id="AP025593">
    <property type="protein sequence ID" value="BDG16379.1"/>
    <property type="molecule type" value="Genomic_DNA"/>
</dbReference>
<dbReference type="SUPFAM" id="SSF53613">
    <property type="entry name" value="Ribokinase-like"/>
    <property type="match status" value="1"/>
</dbReference>
<evidence type="ECO:0000259" key="7">
    <source>
        <dbReference type="Pfam" id="PF00294"/>
    </source>
</evidence>
<evidence type="ECO:0000256" key="6">
    <source>
        <dbReference type="RuleBase" id="RU003704"/>
    </source>
</evidence>
<accession>A0A1J0LRC6</accession>
<keyword evidence="11" id="KW-1185">Reference proteome</keyword>
<dbReference type="KEGG" id="tbc:A0O31_00051"/>
<gene>
    <name evidence="9" type="primary">kdgK</name>
    <name evidence="8" type="ORF">A0O31_00051</name>
    <name evidence="9" type="ORF">TbrSNM41_11130</name>
</gene>
<comment type="similarity">
    <text evidence="1 6">Belongs to the carbohydrate kinase PfkB family.</text>
</comment>
<dbReference type="InterPro" id="IPR029056">
    <property type="entry name" value="Ribokinase-like"/>
</dbReference>
<dbReference type="PANTHER" id="PTHR43085:SF1">
    <property type="entry name" value="PSEUDOURIDINE KINASE-RELATED"/>
    <property type="match status" value="1"/>
</dbReference>
<evidence type="ECO:0000313" key="11">
    <source>
        <dbReference type="Proteomes" id="UP000831120"/>
    </source>
</evidence>
<organism evidence="8 10">
    <name type="scientific">Thermus brockianus</name>
    <dbReference type="NCBI Taxonomy" id="56956"/>
    <lineage>
        <taxon>Bacteria</taxon>
        <taxon>Thermotogati</taxon>
        <taxon>Deinococcota</taxon>
        <taxon>Deinococci</taxon>
        <taxon>Thermales</taxon>
        <taxon>Thermaceae</taxon>
        <taxon>Thermus</taxon>
    </lineage>
</organism>
<keyword evidence="3" id="KW-0547">Nucleotide-binding</keyword>
<reference evidence="8" key="2">
    <citation type="journal article" date="2017" name="Stand. Genomic Sci.">
        <title>Complete genome sequence of Thermus brockianus GE-1 reveals key enzymes of xylan/xylose metabolism.</title>
        <authorList>
            <person name="Schaefers C."/>
            <person name="Blank S."/>
            <person name="Wiebusch S."/>
            <person name="Elleuche S."/>
            <person name="Antranikian G."/>
        </authorList>
    </citation>
    <scope>NUCLEOTIDE SEQUENCE</scope>
    <source>
        <strain evidence="8">GE-1</strain>
    </source>
</reference>
<dbReference type="Proteomes" id="UP000831120">
    <property type="component" value="Chromosome"/>
</dbReference>
<evidence type="ECO:0000313" key="8">
    <source>
        <dbReference type="EMBL" id="APD08283.1"/>
    </source>
</evidence>
<feature type="domain" description="Carbohydrate kinase PfkB" evidence="7">
    <location>
        <begin position="4"/>
        <end position="290"/>
    </location>
</feature>
<evidence type="ECO:0000256" key="4">
    <source>
        <dbReference type="ARBA" id="ARBA00022777"/>
    </source>
</evidence>
<dbReference type="InterPro" id="IPR050306">
    <property type="entry name" value="PfkB_Carbo_kinase"/>
</dbReference>
<evidence type="ECO:0000313" key="9">
    <source>
        <dbReference type="EMBL" id="BDG16379.1"/>
    </source>
</evidence>
<reference evidence="10" key="1">
    <citation type="submission" date="2016-06" db="EMBL/GenBank/DDBJ databases">
        <title>Whole genome sequencing of Thermus brockianus strain GE-1.</title>
        <authorList>
            <person name="Schaefers C."/>
            <person name="Blank S."/>
            <person name="Wiebusch S."/>
            <person name="Elleuche S."/>
            <person name="Antranikian G."/>
        </authorList>
    </citation>
    <scope>NUCLEOTIDE SEQUENCE [LARGE SCALE GENOMIC DNA]</scope>
    <source>
        <strain evidence="10">GE-1</strain>
    </source>
</reference>
<keyword evidence="4 6" id="KW-0418">Kinase</keyword>
<dbReference type="GO" id="GO:0008865">
    <property type="term" value="F:fructokinase activity"/>
    <property type="evidence" value="ECO:0007669"/>
    <property type="project" value="UniProtKB-ARBA"/>
</dbReference>
<evidence type="ECO:0000313" key="10">
    <source>
        <dbReference type="Proteomes" id="UP000182993"/>
    </source>
</evidence>
<dbReference type="PROSITE" id="PS00584">
    <property type="entry name" value="PFKB_KINASES_2"/>
    <property type="match status" value="1"/>
</dbReference>
<keyword evidence="5" id="KW-0067">ATP-binding</keyword>
<dbReference type="AlphaFoldDB" id="A0A1J0LRC6"/>
<dbReference type="InterPro" id="IPR002139">
    <property type="entry name" value="Ribo/fructo_kinase"/>
</dbReference>
<dbReference type="EMBL" id="CP016312">
    <property type="protein sequence ID" value="APD08283.1"/>
    <property type="molecule type" value="Genomic_DNA"/>
</dbReference>
<dbReference type="GO" id="GO:0005524">
    <property type="term" value="F:ATP binding"/>
    <property type="evidence" value="ECO:0007669"/>
    <property type="project" value="UniProtKB-KW"/>
</dbReference>
<sequence>MPEVVTAGEPLVALVPQDLGRLRSQRLLEAYVGGAEVNVAVALARLGVRVGFVGQVGEDELGAMVMEKLRAEGVDLTHFQRVAGFTGLYLREYLPLGKGRAFYYRKGSAASNLAPGAFDPSYLQGAAFLHLSGITPALSPSCRAFSLWAMEEAKKRGVRVSLDVNYRQALWSPQEALAFLDEALPLTDLVFLSEEEARLLFGDEERALQRLRAPEVVLKRGPRGAVALGEGGRAEEEAFPVAAVDPVGAGDAFAAGYLAGHLWGLPVRERLRLGNLLGACVAANRGDHEGAPYREDLEVLWQQGTGMVR</sequence>
<dbReference type="Proteomes" id="UP000182993">
    <property type="component" value="Chromosome"/>
</dbReference>
<dbReference type="STRING" id="56956.A0O31_00051"/>
<name>A0A1J0LRC6_THEBO</name>
<reference evidence="9 11" key="3">
    <citation type="journal article" date="2022" name="Microbiol. Resour. Announc.">
        <title>Complete Genome Sequences of Thermus Strains Isolated from Senami Hot Spring in Japan.</title>
        <authorList>
            <person name="Miyazaki K."/>
        </authorList>
    </citation>
    <scope>NUCLEOTIDE SEQUENCE [LARGE SCALE GENOMIC DNA]</scope>
    <source>
        <strain evidence="9 11">SNM4-1</strain>
    </source>
</reference>
<dbReference type="InterPro" id="IPR002173">
    <property type="entry name" value="Carboh/pur_kinase_PfkB_CS"/>
</dbReference>
<dbReference type="OrthoDB" id="9813569at2"/>
<dbReference type="CDD" id="cd01166">
    <property type="entry name" value="KdgK"/>
    <property type="match status" value="1"/>
</dbReference>
<protein>
    <submittedName>
        <fullName evidence="9">2-dehydro-3-deoxygluconokinase</fullName>
    </submittedName>
    <submittedName>
        <fullName evidence="8">2-keto-3-deoxy-gluconate kinase</fullName>
    </submittedName>
</protein>
<evidence type="ECO:0000256" key="1">
    <source>
        <dbReference type="ARBA" id="ARBA00010688"/>
    </source>
</evidence>
<evidence type="ECO:0000256" key="2">
    <source>
        <dbReference type="ARBA" id="ARBA00022679"/>
    </source>
</evidence>
<proteinExistence type="inferred from homology"/>
<dbReference type="RefSeq" id="WP_071676182.1">
    <property type="nucleotide sequence ID" value="NZ_AP025593.1"/>
</dbReference>
<dbReference type="PANTHER" id="PTHR43085">
    <property type="entry name" value="HEXOKINASE FAMILY MEMBER"/>
    <property type="match status" value="1"/>
</dbReference>
<dbReference type="PRINTS" id="PR00990">
    <property type="entry name" value="RIBOKINASE"/>
</dbReference>
<dbReference type="Gene3D" id="3.40.1190.20">
    <property type="match status" value="1"/>
</dbReference>